<protein>
    <recommendedName>
        <fullName evidence="6">RNA polymerase sigma factor</fullName>
    </recommendedName>
</protein>
<evidence type="ECO:0000256" key="6">
    <source>
        <dbReference type="RuleBase" id="RU000716"/>
    </source>
</evidence>
<name>A0AA95SDK8_9BACI</name>
<keyword evidence="2 6" id="KW-0805">Transcription regulation</keyword>
<dbReference type="AlphaFoldDB" id="A0AA95SDK8"/>
<dbReference type="SUPFAM" id="SSF88946">
    <property type="entry name" value="Sigma2 domain of RNA polymerase sigma factors"/>
    <property type="match status" value="1"/>
</dbReference>
<dbReference type="NCBIfam" id="TIGR02937">
    <property type="entry name" value="sigma70-ECF"/>
    <property type="match status" value="1"/>
</dbReference>
<dbReference type="GO" id="GO:0006352">
    <property type="term" value="P:DNA-templated transcription initiation"/>
    <property type="evidence" value="ECO:0007669"/>
    <property type="project" value="InterPro"/>
</dbReference>
<evidence type="ECO:0000259" key="8">
    <source>
        <dbReference type="Pfam" id="PF08281"/>
    </source>
</evidence>
<evidence type="ECO:0000256" key="1">
    <source>
        <dbReference type="ARBA" id="ARBA00010641"/>
    </source>
</evidence>
<dbReference type="InterPro" id="IPR039425">
    <property type="entry name" value="RNA_pol_sigma-70-like"/>
</dbReference>
<dbReference type="InterPro" id="IPR014284">
    <property type="entry name" value="RNA_pol_sigma-70_dom"/>
</dbReference>
<dbReference type="SUPFAM" id="SSF88659">
    <property type="entry name" value="Sigma3 and sigma4 domains of RNA polymerase sigma factors"/>
    <property type="match status" value="1"/>
</dbReference>
<dbReference type="Proteomes" id="UP001178288">
    <property type="component" value="Chromosome"/>
</dbReference>
<dbReference type="Pfam" id="PF08281">
    <property type="entry name" value="Sigma70_r4_2"/>
    <property type="match status" value="1"/>
</dbReference>
<dbReference type="InterPro" id="IPR013249">
    <property type="entry name" value="RNA_pol_sigma70_r4_t2"/>
</dbReference>
<dbReference type="KEGG" id="nnv:QNH39_05015"/>
<dbReference type="PANTHER" id="PTHR43133">
    <property type="entry name" value="RNA POLYMERASE ECF-TYPE SIGMA FACTO"/>
    <property type="match status" value="1"/>
</dbReference>
<dbReference type="Pfam" id="PF04542">
    <property type="entry name" value="Sigma70_r2"/>
    <property type="match status" value="1"/>
</dbReference>
<dbReference type="Gene3D" id="1.10.1740.10">
    <property type="match status" value="1"/>
</dbReference>
<dbReference type="GO" id="GO:0006950">
    <property type="term" value="P:response to stress"/>
    <property type="evidence" value="ECO:0007669"/>
    <property type="project" value="UniProtKB-ARBA"/>
</dbReference>
<dbReference type="InterPro" id="IPR000838">
    <property type="entry name" value="RNA_pol_sigma70_ECF_CS"/>
</dbReference>
<evidence type="ECO:0000313" key="9">
    <source>
        <dbReference type="EMBL" id="WHY87223.1"/>
    </source>
</evidence>
<keyword evidence="3 6" id="KW-0731">Sigma factor</keyword>
<evidence type="ECO:0000259" key="7">
    <source>
        <dbReference type="Pfam" id="PF04542"/>
    </source>
</evidence>
<dbReference type="GO" id="GO:0003677">
    <property type="term" value="F:DNA binding"/>
    <property type="evidence" value="ECO:0007669"/>
    <property type="project" value="UniProtKB-KW"/>
</dbReference>
<dbReference type="EMBL" id="CP126114">
    <property type="protein sequence ID" value="WHY87223.1"/>
    <property type="molecule type" value="Genomic_DNA"/>
</dbReference>
<dbReference type="PROSITE" id="PS01063">
    <property type="entry name" value="SIGMA70_ECF"/>
    <property type="match status" value="1"/>
</dbReference>
<dbReference type="InterPro" id="IPR013324">
    <property type="entry name" value="RNA_pol_sigma_r3/r4-like"/>
</dbReference>
<dbReference type="PANTHER" id="PTHR43133:SF60">
    <property type="entry name" value="RNA POLYMERASE SIGMA FACTOR SIGV"/>
    <property type="match status" value="1"/>
</dbReference>
<proteinExistence type="inferred from homology"/>
<dbReference type="InterPro" id="IPR036388">
    <property type="entry name" value="WH-like_DNA-bd_sf"/>
</dbReference>
<keyword evidence="4 6" id="KW-0238">DNA-binding</keyword>
<dbReference type="InterPro" id="IPR013325">
    <property type="entry name" value="RNA_pol_sigma_r2"/>
</dbReference>
<keyword evidence="5 6" id="KW-0804">Transcription</keyword>
<dbReference type="GO" id="GO:0016987">
    <property type="term" value="F:sigma factor activity"/>
    <property type="evidence" value="ECO:0007669"/>
    <property type="project" value="UniProtKB-KW"/>
</dbReference>
<evidence type="ECO:0000256" key="5">
    <source>
        <dbReference type="ARBA" id="ARBA00023163"/>
    </source>
</evidence>
<evidence type="ECO:0000256" key="2">
    <source>
        <dbReference type="ARBA" id="ARBA00023015"/>
    </source>
</evidence>
<reference evidence="9" key="1">
    <citation type="submission" date="2023-05" db="EMBL/GenBank/DDBJ databases">
        <title>Comparative genomics of Bacillaceae isolates and their secondary metabolite potential.</title>
        <authorList>
            <person name="Song L."/>
            <person name="Nielsen L.J."/>
            <person name="Mohite O."/>
            <person name="Xu X."/>
            <person name="Weber T."/>
            <person name="Kovacs A.T."/>
        </authorList>
    </citation>
    <scope>NUCLEOTIDE SEQUENCE</scope>
    <source>
        <strain evidence="9">XLM17</strain>
    </source>
</reference>
<dbReference type="InterPro" id="IPR007627">
    <property type="entry name" value="RNA_pol_sigma70_r2"/>
</dbReference>
<sequence>MRNKDILEWFELYSDDIYHFLIYRLGSTDVEELVQEVFIKAIKAIERYEANASPKTWLFSIARNVAVDELRRIRRTRLKELYLQAGKEPPSSKTPEEILQLNEENRDIFLAIQSQKSNYRDVLILKGIKQLAVAEVSLILGWSENKVRSTYHRARNALLKDLGGYLNEE</sequence>
<feature type="domain" description="RNA polymerase sigma-70 region 2" evidence="7">
    <location>
        <begin position="10"/>
        <end position="76"/>
    </location>
</feature>
<dbReference type="RefSeq" id="WP_066083218.1">
    <property type="nucleotide sequence ID" value="NZ_CP126114.1"/>
</dbReference>
<comment type="similarity">
    <text evidence="1 6">Belongs to the sigma-70 factor family. ECF subfamily.</text>
</comment>
<gene>
    <name evidence="9" type="ORF">QNH39_05015</name>
</gene>
<evidence type="ECO:0000256" key="3">
    <source>
        <dbReference type="ARBA" id="ARBA00023082"/>
    </source>
</evidence>
<organism evidence="9 10">
    <name type="scientific">Neobacillus novalis</name>
    <dbReference type="NCBI Taxonomy" id="220687"/>
    <lineage>
        <taxon>Bacteria</taxon>
        <taxon>Bacillati</taxon>
        <taxon>Bacillota</taxon>
        <taxon>Bacilli</taxon>
        <taxon>Bacillales</taxon>
        <taxon>Bacillaceae</taxon>
        <taxon>Neobacillus</taxon>
    </lineage>
</organism>
<keyword evidence="10" id="KW-1185">Reference proteome</keyword>
<feature type="domain" description="RNA polymerase sigma factor 70 region 4 type 2" evidence="8">
    <location>
        <begin position="118"/>
        <end position="158"/>
    </location>
</feature>
<evidence type="ECO:0000256" key="4">
    <source>
        <dbReference type="ARBA" id="ARBA00023125"/>
    </source>
</evidence>
<accession>A0AA95SDK8</accession>
<dbReference type="Gene3D" id="1.10.10.10">
    <property type="entry name" value="Winged helix-like DNA-binding domain superfamily/Winged helix DNA-binding domain"/>
    <property type="match status" value="1"/>
</dbReference>
<evidence type="ECO:0000313" key="10">
    <source>
        <dbReference type="Proteomes" id="UP001178288"/>
    </source>
</evidence>